<reference evidence="2 3" key="1">
    <citation type="journal article" date="2008" name="Proc. Natl. Acad. Sci. U.S.A.">
        <title>Niche adaptation and genome expansion in the chlorophyll d-producing cyanobacterium Acaryochloris marina.</title>
        <authorList>
            <person name="Swingley W.D."/>
            <person name="Chen M."/>
            <person name="Cheung P.C."/>
            <person name="Conrad A.L."/>
            <person name="Dejesa L.C."/>
            <person name="Hao J."/>
            <person name="Honchak B.M."/>
            <person name="Karbach L.E."/>
            <person name="Kurdoglu A."/>
            <person name="Lahiri S."/>
            <person name="Mastrian S.D."/>
            <person name="Miyashita H."/>
            <person name="Page L."/>
            <person name="Ramakrishna P."/>
            <person name="Satoh S."/>
            <person name="Sattley W.M."/>
            <person name="Shimada Y."/>
            <person name="Taylor H.L."/>
            <person name="Tomo T."/>
            <person name="Tsuchiya T."/>
            <person name="Wang Z.T."/>
            <person name="Raymond J."/>
            <person name="Mimuro M."/>
            <person name="Blankenship R.E."/>
            <person name="Touchman J.W."/>
        </authorList>
    </citation>
    <scope>NUCLEOTIDE SEQUENCE [LARGE SCALE GENOMIC DNA]</scope>
    <source>
        <strain evidence="3">MBIC 11017</strain>
    </source>
</reference>
<feature type="signal peptide" evidence="1">
    <location>
        <begin position="1"/>
        <end position="25"/>
    </location>
</feature>
<accession>B0C2Y9</accession>
<dbReference type="Proteomes" id="UP000000268">
    <property type="component" value="Chromosome"/>
</dbReference>
<proteinExistence type="predicted"/>
<dbReference type="HOGENOM" id="CLU_2165404_0_0_3"/>
<organism evidence="2 3">
    <name type="scientific">Acaryochloris marina (strain MBIC 11017)</name>
    <dbReference type="NCBI Taxonomy" id="329726"/>
    <lineage>
        <taxon>Bacteria</taxon>
        <taxon>Bacillati</taxon>
        <taxon>Cyanobacteriota</taxon>
        <taxon>Cyanophyceae</taxon>
        <taxon>Acaryochloridales</taxon>
        <taxon>Acaryochloridaceae</taxon>
        <taxon>Acaryochloris</taxon>
    </lineage>
</organism>
<dbReference type="RefSeq" id="WP_012161754.1">
    <property type="nucleotide sequence ID" value="NC_009925.1"/>
</dbReference>
<evidence type="ECO:0000256" key="1">
    <source>
        <dbReference type="SAM" id="SignalP"/>
    </source>
</evidence>
<evidence type="ECO:0000313" key="3">
    <source>
        <dbReference type="Proteomes" id="UP000000268"/>
    </source>
</evidence>
<protein>
    <submittedName>
        <fullName evidence="2">Uncharacterized protein</fullName>
    </submittedName>
</protein>
<keyword evidence="3" id="KW-1185">Reference proteome</keyword>
<dbReference type="STRING" id="329726.AM1_1168"/>
<dbReference type="EMBL" id="CP000828">
    <property type="protein sequence ID" value="ABW26205.1"/>
    <property type="molecule type" value="Genomic_DNA"/>
</dbReference>
<name>B0C2Y9_ACAM1</name>
<dbReference type="AlphaFoldDB" id="B0C2Y9"/>
<gene>
    <name evidence="2" type="ordered locus">AM1_1168</name>
</gene>
<feature type="chain" id="PRO_5002746636" evidence="1">
    <location>
        <begin position="26"/>
        <end position="110"/>
    </location>
</feature>
<dbReference type="OrthoDB" id="9837437at2"/>
<keyword evidence="1" id="KW-0732">Signal</keyword>
<evidence type="ECO:0000313" key="2">
    <source>
        <dbReference type="EMBL" id="ABW26205.1"/>
    </source>
</evidence>
<sequence>MNSPHIGFLAALITFSVIPVTPAEAMPNQADEMVQTTVTTDILPTVIMENTTFVTTAPIVTTARQALTPVVNDGRKEACSRASSSQDVQATINRYRTITTGRAQAIYQAQ</sequence>
<dbReference type="KEGG" id="amr:AM1_1168"/>